<dbReference type="InterPro" id="IPR023211">
    <property type="entry name" value="DNA_pol_palm_dom_sf"/>
</dbReference>
<evidence type="ECO:0000313" key="1">
    <source>
        <dbReference type="EMBL" id="OXU16314.1"/>
    </source>
</evidence>
<dbReference type="SUPFAM" id="SSF56672">
    <property type="entry name" value="DNA/RNA polymerases"/>
    <property type="match status" value="1"/>
</dbReference>
<dbReference type="InterPro" id="IPR043502">
    <property type="entry name" value="DNA/RNA_pol_sf"/>
</dbReference>
<dbReference type="EMBL" id="NNAY01007411">
    <property type="protein sequence ID" value="OXU16314.1"/>
    <property type="molecule type" value="Genomic_DNA"/>
</dbReference>
<protein>
    <recommendedName>
        <fullName evidence="3">DNA-directed DNA polymerase</fullName>
    </recommendedName>
</protein>
<accession>A0A232ED92</accession>
<dbReference type="PANTHER" id="PTHR33568:SF3">
    <property type="entry name" value="DNA-DIRECTED DNA POLYMERASE"/>
    <property type="match status" value="1"/>
</dbReference>
<name>A0A232ED92_9HYME</name>
<reference evidence="1 2" key="1">
    <citation type="journal article" date="2017" name="Curr. Biol.">
        <title>The Evolution of Venom by Co-option of Single-Copy Genes.</title>
        <authorList>
            <person name="Martinson E.O."/>
            <person name="Mrinalini"/>
            <person name="Kelkar Y.D."/>
            <person name="Chang C.H."/>
            <person name="Werren J.H."/>
        </authorList>
    </citation>
    <scope>NUCLEOTIDE SEQUENCE [LARGE SCALE GENOMIC DNA]</scope>
    <source>
        <strain evidence="1 2">Alberta</strain>
        <tissue evidence="1">Whole body</tissue>
    </source>
</reference>
<comment type="caution">
    <text evidence="1">The sequence shown here is derived from an EMBL/GenBank/DDBJ whole genome shotgun (WGS) entry which is preliminary data.</text>
</comment>
<dbReference type="PANTHER" id="PTHR33568">
    <property type="entry name" value="DNA POLYMERASE"/>
    <property type="match status" value="1"/>
</dbReference>
<proteinExistence type="predicted"/>
<dbReference type="Proteomes" id="UP000215335">
    <property type="component" value="Unassembled WGS sequence"/>
</dbReference>
<gene>
    <name evidence="1" type="ORF">TSAR_003368</name>
</gene>
<organism evidence="1 2">
    <name type="scientific">Trichomalopsis sarcophagae</name>
    <dbReference type="NCBI Taxonomy" id="543379"/>
    <lineage>
        <taxon>Eukaryota</taxon>
        <taxon>Metazoa</taxon>
        <taxon>Ecdysozoa</taxon>
        <taxon>Arthropoda</taxon>
        <taxon>Hexapoda</taxon>
        <taxon>Insecta</taxon>
        <taxon>Pterygota</taxon>
        <taxon>Neoptera</taxon>
        <taxon>Endopterygota</taxon>
        <taxon>Hymenoptera</taxon>
        <taxon>Apocrita</taxon>
        <taxon>Proctotrupomorpha</taxon>
        <taxon>Chalcidoidea</taxon>
        <taxon>Pteromalidae</taxon>
        <taxon>Pteromalinae</taxon>
        <taxon>Trichomalopsis</taxon>
    </lineage>
</organism>
<dbReference type="OrthoDB" id="6119432at2759"/>
<dbReference type="AlphaFoldDB" id="A0A232ED92"/>
<dbReference type="GO" id="GO:0071897">
    <property type="term" value="P:DNA biosynthetic process"/>
    <property type="evidence" value="ECO:0007669"/>
    <property type="project" value="UniProtKB-ARBA"/>
</dbReference>
<keyword evidence="2" id="KW-1185">Reference proteome</keyword>
<dbReference type="Gene3D" id="1.10.287.690">
    <property type="entry name" value="Helix hairpin bin"/>
    <property type="match status" value="1"/>
</dbReference>
<evidence type="ECO:0008006" key="3">
    <source>
        <dbReference type="Google" id="ProtNLM"/>
    </source>
</evidence>
<evidence type="ECO:0000313" key="2">
    <source>
        <dbReference type="Proteomes" id="UP000215335"/>
    </source>
</evidence>
<dbReference type="Gene3D" id="3.90.1600.10">
    <property type="entry name" value="Palm domain of DNA polymerase"/>
    <property type="match status" value="1"/>
</dbReference>
<dbReference type="STRING" id="543379.A0A232ED92"/>
<sequence>MLYLVEYERDEDIVLDCEKIKKNPGLPAVAKLCLNSQWGKFGQRTNMKQTTVVKSRKNLLKLLFTTDKEVFDILPINDDILYVNWQFREDVTSRPYTNVVIAGYTTAQARLELYGYLEKLGSCLLYCNTDSCIFVKNKNDPSKYEPPIGNLLGAMTDGLRSYGEGTYIETKTSAAPKFYAFRTITPDTGATIECCKVKRIRLNYNNSLKINFDSIKSLIDDEFGENAGKSDNDTIKDKRTIKVHFSTIRRILTHEVVTSNKFKTADNGNRRNKTGGRLFVFVSNKHGYSLEASIHMHHIRPNDVWKNRIRKTVSR</sequence>